<keyword evidence="2" id="KW-1185">Reference proteome</keyword>
<name>A0A3B0C073_9ACTN</name>
<dbReference type="Proteomes" id="UP000270343">
    <property type="component" value="Unassembled WGS sequence"/>
</dbReference>
<accession>A0A3B0C073</accession>
<protein>
    <recommendedName>
        <fullName evidence="3">TFIIB-type zinc ribbon-containing protein</fullName>
    </recommendedName>
</protein>
<dbReference type="AlphaFoldDB" id="A0A3B0C073"/>
<proteinExistence type="predicted"/>
<comment type="caution">
    <text evidence="1">The sequence shown here is derived from an EMBL/GenBank/DDBJ whole genome shotgun (WGS) entry which is preliminary data.</text>
</comment>
<evidence type="ECO:0000313" key="1">
    <source>
        <dbReference type="EMBL" id="RKN77619.1"/>
    </source>
</evidence>
<evidence type="ECO:0000313" key="2">
    <source>
        <dbReference type="Proteomes" id="UP000270343"/>
    </source>
</evidence>
<dbReference type="OrthoDB" id="7189707at2"/>
<evidence type="ECO:0008006" key="3">
    <source>
        <dbReference type="Google" id="ProtNLM"/>
    </source>
</evidence>
<gene>
    <name evidence="1" type="ORF">D7231_02650</name>
</gene>
<reference evidence="1 2" key="1">
    <citation type="journal article" date="2015" name="Antonie Van Leeuwenhoek">
        <title>Streptomyces klenkii sp. nov., isolated from deep marine sediment.</title>
        <authorList>
            <person name="Veyisoglu A."/>
            <person name="Sahin N."/>
        </authorList>
    </citation>
    <scope>NUCLEOTIDE SEQUENCE [LARGE SCALE GENOMIC DNA]</scope>
    <source>
        <strain evidence="1 2">KCTC 29202</strain>
    </source>
</reference>
<sequence>MASLSPSSRFRDPQLKKGAFVGTVLVCCPRCARPAHVVPASGLSGSGASSMSAQRSLVCRSCGLSRRHPGVPLVFRFGTGPITDPYFNVPLWLQTETRHGLLWAYNLEHLTLIGQYVQAPLRERPPPSEAGCTMSFIARLPAWIKRAKNRTEVLRAIDRMRTSLVS</sequence>
<organism evidence="1 2">
    <name type="scientific">Streptomyces klenkii</name>
    <dbReference type="NCBI Taxonomy" id="1420899"/>
    <lineage>
        <taxon>Bacteria</taxon>
        <taxon>Bacillati</taxon>
        <taxon>Actinomycetota</taxon>
        <taxon>Actinomycetes</taxon>
        <taxon>Kitasatosporales</taxon>
        <taxon>Streptomycetaceae</taxon>
        <taxon>Streptomyces</taxon>
    </lineage>
</organism>
<dbReference type="EMBL" id="RBAM01000001">
    <property type="protein sequence ID" value="RKN77619.1"/>
    <property type="molecule type" value="Genomic_DNA"/>
</dbReference>